<evidence type="ECO:0000256" key="1">
    <source>
        <dbReference type="SAM" id="MobiDB-lite"/>
    </source>
</evidence>
<dbReference type="STRING" id="1047168.A0A0F4GQQ6"/>
<dbReference type="Proteomes" id="UP000033647">
    <property type="component" value="Unassembled WGS sequence"/>
</dbReference>
<dbReference type="EMBL" id="LAFY01000346">
    <property type="protein sequence ID" value="KJX99548.1"/>
    <property type="molecule type" value="Genomic_DNA"/>
</dbReference>
<dbReference type="OrthoDB" id="5374328at2759"/>
<evidence type="ECO:0000313" key="3">
    <source>
        <dbReference type="EMBL" id="KJX99548.1"/>
    </source>
</evidence>
<feature type="compositionally biased region" description="Polar residues" evidence="1">
    <location>
        <begin position="149"/>
        <end position="179"/>
    </location>
</feature>
<protein>
    <recommendedName>
        <fullName evidence="2">BZIP domain-containing protein</fullName>
    </recommendedName>
</protein>
<dbReference type="PROSITE" id="PS00036">
    <property type="entry name" value="BZIP_BASIC"/>
    <property type="match status" value="1"/>
</dbReference>
<name>A0A0F4GQQ6_9PEZI</name>
<dbReference type="AlphaFoldDB" id="A0A0F4GQQ6"/>
<accession>A0A0F4GQQ6</accession>
<gene>
    <name evidence="3" type="ORF">TI39_contig354g00127</name>
</gene>
<organism evidence="3 4">
    <name type="scientific">Zymoseptoria brevis</name>
    <dbReference type="NCBI Taxonomy" id="1047168"/>
    <lineage>
        <taxon>Eukaryota</taxon>
        <taxon>Fungi</taxon>
        <taxon>Dikarya</taxon>
        <taxon>Ascomycota</taxon>
        <taxon>Pezizomycotina</taxon>
        <taxon>Dothideomycetes</taxon>
        <taxon>Dothideomycetidae</taxon>
        <taxon>Mycosphaerellales</taxon>
        <taxon>Mycosphaerellaceae</taxon>
        <taxon>Zymoseptoria</taxon>
    </lineage>
</organism>
<dbReference type="GO" id="GO:0003700">
    <property type="term" value="F:DNA-binding transcription factor activity"/>
    <property type="evidence" value="ECO:0007669"/>
    <property type="project" value="InterPro"/>
</dbReference>
<comment type="caution">
    <text evidence="3">The sequence shown here is derived from an EMBL/GenBank/DDBJ whole genome shotgun (WGS) entry which is preliminary data.</text>
</comment>
<evidence type="ECO:0000259" key="2">
    <source>
        <dbReference type="PROSITE" id="PS00036"/>
    </source>
</evidence>
<sequence>MSYYLWEEAPTNEEFFSSYSISGFPLQHAVTTPAIGMQAQAQPLATGPRTYSNAPMQPPSFYGHGVPGSYIDSQDQFSIPRTTMYNSKSILITQQQPSTPSLNGMIFTPLSSPAELGALRLFRTPPVLNSYQSDKIVYPSTITERDTSVENTPQNSPGRPSLSHSQASYAATSPSQHSPGQRVRWPSLTDSQPVQPPLQQEHQHQSSRIPTGQAPASEAASQHPVNGDTKPSRVAIPRYSRSDSIQTRPSISRAESGDSPQSGVSPTNIVDQPVMTAPTGPMTKSVALPNRPRPGRKPIPLADAQDRRRNQNRQAQRNFRDKRQQKLEEATIELEQLKHNYQEAMRTWQQQDELNRQKLNAALERAARAEEQLRLVTERAEKLQQQAQSAPNPLLSPSSIGTFRTGMAAPTTQAREDVPAASYPHEVDFTNFGRSLANGLSSRNVASTNDDSQMDFRMDQDDKCGFCTDTSNCLCRQAEAANAEKAIQAPEPVSAPTITLPGGCEKCQADPERARACRELASATRMTMRGIDNPPRPNLGNGDPMDTSCSTMVDKFNQFGERTASIADLFGRRQMRAYPRPTGGYDLEEADAAEVLTSLHRRHRVTPNPSPPNPREAAAQF</sequence>
<evidence type="ECO:0000313" key="4">
    <source>
        <dbReference type="Proteomes" id="UP000033647"/>
    </source>
</evidence>
<feature type="compositionally biased region" description="Polar residues" evidence="1">
    <location>
        <begin position="258"/>
        <end position="270"/>
    </location>
</feature>
<feature type="compositionally biased region" description="Polar residues" evidence="1">
    <location>
        <begin position="188"/>
        <end position="210"/>
    </location>
</feature>
<feature type="region of interest" description="Disordered" evidence="1">
    <location>
        <begin position="145"/>
        <end position="324"/>
    </location>
</feature>
<dbReference type="CDD" id="cd14688">
    <property type="entry name" value="bZIP_YAP"/>
    <property type="match status" value="1"/>
</dbReference>
<feature type="region of interest" description="Disordered" evidence="1">
    <location>
        <begin position="602"/>
        <end position="621"/>
    </location>
</feature>
<feature type="domain" description="BZIP" evidence="2">
    <location>
        <begin position="307"/>
        <end position="322"/>
    </location>
</feature>
<reference evidence="3 4" key="1">
    <citation type="submission" date="2015-03" db="EMBL/GenBank/DDBJ databases">
        <title>RNA-seq based gene annotation and comparative genomics of four Zymoseptoria species reveal species-specific pathogenicity related genes and transposable element activity.</title>
        <authorList>
            <person name="Grandaubert J."/>
            <person name="Bhattacharyya A."/>
            <person name="Stukenbrock E.H."/>
        </authorList>
    </citation>
    <scope>NUCLEOTIDE SEQUENCE [LARGE SCALE GENOMIC DNA]</scope>
    <source>
        <strain evidence="3 4">Zb18110</strain>
    </source>
</reference>
<dbReference type="InterPro" id="IPR004827">
    <property type="entry name" value="bZIP"/>
</dbReference>
<keyword evidence="4" id="KW-1185">Reference proteome</keyword>
<proteinExistence type="predicted"/>